<dbReference type="Gene3D" id="3.10.100.10">
    <property type="entry name" value="Mannose-Binding Protein A, subunit A"/>
    <property type="match status" value="1"/>
</dbReference>
<dbReference type="InterPro" id="IPR001304">
    <property type="entry name" value="C-type_lectin-like"/>
</dbReference>
<keyword evidence="4" id="KW-1185">Reference proteome</keyword>
<proteinExistence type="predicted"/>
<feature type="domain" description="C-type lectin" evidence="2">
    <location>
        <begin position="33"/>
        <end position="69"/>
    </location>
</feature>
<evidence type="ECO:0000259" key="2">
    <source>
        <dbReference type="Pfam" id="PF00059"/>
    </source>
</evidence>
<gene>
    <name evidence="3" type="ORF">ANANG_G00314590</name>
</gene>
<dbReference type="Proteomes" id="UP001044222">
    <property type="component" value="Chromosome 19"/>
</dbReference>
<dbReference type="SUPFAM" id="SSF56436">
    <property type="entry name" value="C-type lectin-like"/>
    <property type="match status" value="1"/>
</dbReference>
<protein>
    <recommendedName>
        <fullName evidence="2">C-type lectin domain-containing protein</fullName>
    </recommendedName>
</protein>
<name>A0A9D3RHJ9_ANGAN</name>
<reference evidence="3" key="1">
    <citation type="submission" date="2021-01" db="EMBL/GenBank/DDBJ databases">
        <title>A chromosome-scale assembly of European eel, Anguilla anguilla.</title>
        <authorList>
            <person name="Henkel C."/>
            <person name="Jong-Raadsen S.A."/>
            <person name="Dufour S."/>
            <person name="Weltzien F.-A."/>
            <person name="Palstra A.P."/>
            <person name="Pelster B."/>
            <person name="Spaink H.P."/>
            <person name="Van Den Thillart G.E."/>
            <person name="Jansen H."/>
            <person name="Zahm M."/>
            <person name="Klopp C."/>
            <person name="Cedric C."/>
            <person name="Louis A."/>
            <person name="Berthelot C."/>
            <person name="Parey E."/>
            <person name="Roest Crollius H."/>
            <person name="Montfort J."/>
            <person name="Robinson-Rechavi M."/>
            <person name="Bucao C."/>
            <person name="Bouchez O."/>
            <person name="Gislard M."/>
            <person name="Lluch J."/>
            <person name="Milhes M."/>
            <person name="Lampietro C."/>
            <person name="Lopez Roques C."/>
            <person name="Donnadieu C."/>
            <person name="Braasch I."/>
            <person name="Desvignes T."/>
            <person name="Postlethwait J."/>
            <person name="Bobe J."/>
            <person name="Guiguen Y."/>
            <person name="Dirks R."/>
        </authorList>
    </citation>
    <scope>NUCLEOTIDE SEQUENCE</scope>
    <source>
        <strain evidence="3">Tag_6206</strain>
        <tissue evidence="3">Liver</tissue>
    </source>
</reference>
<comment type="caution">
    <text evidence="3">The sequence shown here is derived from an EMBL/GenBank/DDBJ whole genome shotgun (WGS) entry which is preliminary data.</text>
</comment>
<keyword evidence="1" id="KW-0732">Signal</keyword>
<dbReference type="PANTHER" id="PTHR45784">
    <property type="entry name" value="C-TYPE LECTIN DOMAIN FAMILY 20 MEMBER A-RELATED"/>
    <property type="match status" value="1"/>
</dbReference>
<dbReference type="Pfam" id="PF00059">
    <property type="entry name" value="Lectin_C"/>
    <property type="match status" value="1"/>
</dbReference>
<feature type="chain" id="PRO_5039696978" description="C-type lectin domain-containing protein" evidence="1">
    <location>
        <begin position="19"/>
        <end position="78"/>
    </location>
</feature>
<accession>A0A9D3RHJ9</accession>
<evidence type="ECO:0000313" key="3">
    <source>
        <dbReference type="EMBL" id="KAG5830816.1"/>
    </source>
</evidence>
<organism evidence="3 4">
    <name type="scientific">Anguilla anguilla</name>
    <name type="common">European freshwater eel</name>
    <name type="synonym">Muraena anguilla</name>
    <dbReference type="NCBI Taxonomy" id="7936"/>
    <lineage>
        <taxon>Eukaryota</taxon>
        <taxon>Metazoa</taxon>
        <taxon>Chordata</taxon>
        <taxon>Craniata</taxon>
        <taxon>Vertebrata</taxon>
        <taxon>Euteleostomi</taxon>
        <taxon>Actinopterygii</taxon>
        <taxon>Neopterygii</taxon>
        <taxon>Teleostei</taxon>
        <taxon>Anguilliformes</taxon>
        <taxon>Anguillidae</taxon>
        <taxon>Anguilla</taxon>
    </lineage>
</organism>
<evidence type="ECO:0000313" key="4">
    <source>
        <dbReference type="Proteomes" id="UP001044222"/>
    </source>
</evidence>
<dbReference type="AlphaFoldDB" id="A0A9D3RHJ9"/>
<sequence>METSPLLIVLTAALCTSAFPSHYRRTFSATNERMTWTAAQAYCRENHADLATVYSQEEAERIVNTTTDDPFVDWSEAQ</sequence>
<evidence type="ECO:0000256" key="1">
    <source>
        <dbReference type="SAM" id="SignalP"/>
    </source>
</evidence>
<dbReference type="InterPro" id="IPR016186">
    <property type="entry name" value="C-type_lectin-like/link_sf"/>
</dbReference>
<dbReference type="InterPro" id="IPR016187">
    <property type="entry name" value="CTDL_fold"/>
</dbReference>
<feature type="signal peptide" evidence="1">
    <location>
        <begin position="1"/>
        <end position="18"/>
    </location>
</feature>
<dbReference type="PANTHER" id="PTHR45784:SF3">
    <property type="entry name" value="C-TYPE LECTIN DOMAIN FAMILY 4 MEMBER K-LIKE-RELATED"/>
    <property type="match status" value="1"/>
</dbReference>
<dbReference type="EMBL" id="JAFIRN010000019">
    <property type="protein sequence ID" value="KAG5830816.1"/>
    <property type="molecule type" value="Genomic_DNA"/>
</dbReference>